<protein>
    <submittedName>
        <fullName evidence="15">Uncharacterized protein</fullName>
    </submittedName>
</protein>
<dbReference type="GO" id="GO:0005251">
    <property type="term" value="F:delayed rectifier potassium channel activity"/>
    <property type="evidence" value="ECO:0007669"/>
    <property type="project" value="TreeGrafter"/>
</dbReference>
<evidence type="ECO:0000256" key="9">
    <source>
        <dbReference type="ARBA" id="ARBA00023065"/>
    </source>
</evidence>
<dbReference type="InterPro" id="IPR011333">
    <property type="entry name" value="SKP1/BTB/POZ_sf"/>
</dbReference>
<feature type="transmembrane region" description="Helical" evidence="12">
    <location>
        <begin position="370"/>
        <end position="391"/>
    </location>
</feature>
<evidence type="ECO:0000256" key="5">
    <source>
        <dbReference type="ARBA" id="ARBA00022826"/>
    </source>
</evidence>
<keyword evidence="8 12" id="KW-1133">Transmembrane helix</keyword>
<feature type="transmembrane region" description="Helical" evidence="12">
    <location>
        <begin position="338"/>
        <end position="358"/>
    </location>
</feature>
<evidence type="ECO:0000256" key="1">
    <source>
        <dbReference type="ARBA" id="ARBA00004141"/>
    </source>
</evidence>
<comment type="subcellular location">
    <subcellularLocation>
        <location evidence="1">Membrane</location>
        <topology evidence="1">Multi-pass membrane protein</topology>
    </subcellularLocation>
</comment>
<reference evidence="15" key="1">
    <citation type="submission" date="2021-02" db="EMBL/GenBank/DDBJ databases">
        <authorList>
            <person name="Nowell W R."/>
        </authorList>
    </citation>
    <scope>NUCLEOTIDE SEQUENCE</scope>
</reference>
<dbReference type="PANTHER" id="PTHR11537:SF113">
    <property type="entry name" value="POTASSIUM VOLTAGE-GATED CHANNEL PROTEIN SHAKER"/>
    <property type="match status" value="1"/>
</dbReference>
<dbReference type="Pfam" id="PF02214">
    <property type="entry name" value="BTB_2"/>
    <property type="match status" value="1"/>
</dbReference>
<evidence type="ECO:0000256" key="8">
    <source>
        <dbReference type="ARBA" id="ARBA00022989"/>
    </source>
</evidence>
<feature type="domain" description="Ion transport" evidence="13">
    <location>
        <begin position="139"/>
        <end position="395"/>
    </location>
</feature>
<keyword evidence="3" id="KW-0633">Potassium transport</keyword>
<keyword evidence="7" id="KW-0630">Potassium</keyword>
<dbReference type="Gene3D" id="1.10.287.70">
    <property type="match status" value="1"/>
</dbReference>
<dbReference type="OrthoDB" id="9998440at2759"/>
<keyword evidence="6" id="KW-0851">Voltage-gated channel</keyword>
<dbReference type="AlphaFoldDB" id="A0A815NMA0"/>
<evidence type="ECO:0000256" key="2">
    <source>
        <dbReference type="ARBA" id="ARBA00022448"/>
    </source>
</evidence>
<dbReference type="Proteomes" id="UP000663834">
    <property type="component" value="Unassembled WGS sequence"/>
</dbReference>
<evidence type="ECO:0000313" key="15">
    <source>
        <dbReference type="EMBL" id="CAF1438374.1"/>
    </source>
</evidence>
<proteinExistence type="predicted"/>
<dbReference type="InterPro" id="IPR005821">
    <property type="entry name" value="Ion_trans_dom"/>
</dbReference>
<dbReference type="InterPro" id="IPR027359">
    <property type="entry name" value="Volt_channel_dom_sf"/>
</dbReference>
<comment type="caution">
    <text evidence="15">The sequence shown here is derived from an EMBL/GenBank/DDBJ whole genome shotgun (WGS) entry which is preliminary data.</text>
</comment>
<dbReference type="GO" id="GO:0051260">
    <property type="term" value="P:protein homooligomerization"/>
    <property type="evidence" value="ECO:0007669"/>
    <property type="project" value="InterPro"/>
</dbReference>
<feature type="transmembrane region" description="Helical" evidence="12">
    <location>
        <begin position="305"/>
        <end position="326"/>
    </location>
</feature>
<dbReference type="GO" id="GO:0001508">
    <property type="term" value="P:action potential"/>
    <property type="evidence" value="ECO:0007669"/>
    <property type="project" value="TreeGrafter"/>
</dbReference>
<feature type="transmembrane region" description="Helical" evidence="12">
    <location>
        <begin position="135"/>
        <end position="153"/>
    </location>
</feature>
<dbReference type="InterPro" id="IPR003131">
    <property type="entry name" value="T1-type_BTB"/>
</dbReference>
<keyword evidence="10 12" id="KW-0472">Membrane</keyword>
<keyword evidence="11" id="KW-0407">Ion channel</keyword>
<accession>A0A815NMA0</accession>
<evidence type="ECO:0000256" key="12">
    <source>
        <dbReference type="SAM" id="Phobius"/>
    </source>
</evidence>
<evidence type="ECO:0000256" key="10">
    <source>
        <dbReference type="ARBA" id="ARBA00023136"/>
    </source>
</evidence>
<evidence type="ECO:0000259" key="14">
    <source>
        <dbReference type="Pfam" id="PF02214"/>
    </source>
</evidence>
<dbReference type="SUPFAM" id="SSF54695">
    <property type="entry name" value="POZ domain"/>
    <property type="match status" value="1"/>
</dbReference>
<evidence type="ECO:0000256" key="4">
    <source>
        <dbReference type="ARBA" id="ARBA00022692"/>
    </source>
</evidence>
<evidence type="ECO:0000256" key="7">
    <source>
        <dbReference type="ARBA" id="ARBA00022958"/>
    </source>
</evidence>
<dbReference type="Pfam" id="PF00520">
    <property type="entry name" value="Ion_trans"/>
    <property type="match status" value="1"/>
</dbReference>
<sequence>MSCHVYLVAGYVYELNIENMKKIPSFIFNDSVYMKQFYDPIRQVYCISRSRAFFEILVFYINHGILSRPVDIPLDLYIEELNYYFIDREFLSKLKFVYDIPQTSDTTEIRYLPQSPLKTYIWRSIEYNETLFGPMYRFIFGLICICSIFIYMYELVVTRNENFLEFTEKYSGYFQNRIHSVNVTIRFIDYRPDTYRLAFSIEILFVFLWTIELLMYLLSAPSVYFCIKSIFFWIDIINILNAIIYGIFSLTYNRQSNVVTNHIKSMTFTFQCMNIIKTIRMIKLGRYHKSIKLILQSFGEASMDIFTLSIVLLGTSCVFGAVIYSIERTTNPATSTILFPTVGNSVYYTLLAITNVGFEGFLPSTYLGKWIACAAITIGLLTIALPLPLILSPYTEKLLTKNKKIIYQNVDGSEISNDDPDVEYIRDY</sequence>
<evidence type="ECO:0000256" key="6">
    <source>
        <dbReference type="ARBA" id="ARBA00022882"/>
    </source>
</evidence>
<organism evidence="15 16">
    <name type="scientific">Rotaria magnacalcarata</name>
    <dbReference type="NCBI Taxonomy" id="392030"/>
    <lineage>
        <taxon>Eukaryota</taxon>
        <taxon>Metazoa</taxon>
        <taxon>Spiralia</taxon>
        <taxon>Gnathifera</taxon>
        <taxon>Rotifera</taxon>
        <taxon>Eurotatoria</taxon>
        <taxon>Bdelloidea</taxon>
        <taxon>Philodinida</taxon>
        <taxon>Philodinidae</taxon>
        <taxon>Rotaria</taxon>
    </lineage>
</organism>
<keyword evidence="5" id="KW-0631">Potassium channel</keyword>
<gene>
    <name evidence="15" type="ORF">KQP761_LOCUS11389</name>
</gene>
<feature type="transmembrane region" description="Helical" evidence="12">
    <location>
        <begin position="197"/>
        <end position="218"/>
    </location>
</feature>
<feature type="domain" description="Potassium channel tetramerisation-type BTB" evidence="14">
    <location>
        <begin position="8"/>
        <end position="92"/>
    </location>
</feature>
<evidence type="ECO:0000259" key="13">
    <source>
        <dbReference type="Pfam" id="PF00520"/>
    </source>
</evidence>
<dbReference type="Gene3D" id="3.30.710.10">
    <property type="entry name" value="Potassium Channel Kv1.1, Chain A"/>
    <property type="match status" value="1"/>
</dbReference>
<dbReference type="EMBL" id="CAJNOW010005055">
    <property type="protein sequence ID" value="CAF1438374.1"/>
    <property type="molecule type" value="Genomic_DNA"/>
</dbReference>
<evidence type="ECO:0000256" key="3">
    <source>
        <dbReference type="ARBA" id="ARBA00022538"/>
    </source>
</evidence>
<name>A0A815NMA0_9BILA</name>
<dbReference type="SUPFAM" id="SSF81324">
    <property type="entry name" value="Voltage-gated potassium channels"/>
    <property type="match status" value="1"/>
</dbReference>
<dbReference type="Gene3D" id="1.20.120.350">
    <property type="entry name" value="Voltage-gated potassium channels. Chain C"/>
    <property type="match status" value="1"/>
</dbReference>
<evidence type="ECO:0000313" key="16">
    <source>
        <dbReference type="Proteomes" id="UP000663834"/>
    </source>
</evidence>
<keyword evidence="4 12" id="KW-0812">Transmembrane</keyword>
<feature type="transmembrane region" description="Helical" evidence="12">
    <location>
        <begin position="230"/>
        <end position="248"/>
    </location>
</feature>
<dbReference type="InterPro" id="IPR028325">
    <property type="entry name" value="VG_K_chnl"/>
</dbReference>
<dbReference type="GO" id="GO:0008076">
    <property type="term" value="C:voltage-gated potassium channel complex"/>
    <property type="evidence" value="ECO:0007669"/>
    <property type="project" value="InterPro"/>
</dbReference>
<keyword evidence="2" id="KW-0813">Transport</keyword>
<evidence type="ECO:0000256" key="11">
    <source>
        <dbReference type="ARBA" id="ARBA00023303"/>
    </source>
</evidence>
<keyword evidence="9" id="KW-0406">Ion transport</keyword>
<dbReference type="PRINTS" id="PR00169">
    <property type="entry name" value="KCHANNEL"/>
</dbReference>
<dbReference type="PANTHER" id="PTHR11537">
    <property type="entry name" value="VOLTAGE-GATED POTASSIUM CHANNEL"/>
    <property type="match status" value="1"/>
</dbReference>